<sequence>MPPATPKSATILPPRTPTKSGLRSPSPLSKTSARDTNPNAAQPVSNEKRELPSRQRRFKPPLLAATGDQGAVSLSRGQSTRNGAAVGGMKNSPPVGGATRNVYPLVTRNAPPAPASRIDTDLGA</sequence>
<keyword evidence="3" id="KW-1185">Reference proteome</keyword>
<name>A0A0C9WSE0_9AGAR</name>
<protein>
    <submittedName>
        <fullName evidence="2">Uncharacterized protein</fullName>
    </submittedName>
</protein>
<feature type="region of interest" description="Disordered" evidence="1">
    <location>
        <begin position="1"/>
        <end position="124"/>
    </location>
</feature>
<evidence type="ECO:0000313" key="3">
    <source>
        <dbReference type="Proteomes" id="UP000054477"/>
    </source>
</evidence>
<organism evidence="2 3">
    <name type="scientific">Laccaria amethystina LaAM-08-1</name>
    <dbReference type="NCBI Taxonomy" id="1095629"/>
    <lineage>
        <taxon>Eukaryota</taxon>
        <taxon>Fungi</taxon>
        <taxon>Dikarya</taxon>
        <taxon>Basidiomycota</taxon>
        <taxon>Agaricomycotina</taxon>
        <taxon>Agaricomycetes</taxon>
        <taxon>Agaricomycetidae</taxon>
        <taxon>Agaricales</taxon>
        <taxon>Agaricineae</taxon>
        <taxon>Hydnangiaceae</taxon>
        <taxon>Laccaria</taxon>
    </lineage>
</organism>
<proteinExistence type="predicted"/>
<dbReference type="Proteomes" id="UP000054477">
    <property type="component" value="Unassembled WGS sequence"/>
</dbReference>
<dbReference type="HOGENOM" id="CLU_2004289_0_0_1"/>
<accession>A0A0C9WSE0</accession>
<evidence type="ECO:0000256" key="1">
    <source>
        <dbReference type="SAM" id="MobiDB-lite"/>
    </source>
</evidence>
<dbReference type="AlphaFoldDB" id="A0A0C9WSE0"/>
<gene>
    <name evidence="2" type="ORF">K443DRAFT_12002</name>
</gene>
<reference evidence="3" key="2">
    <citation type="submission" date="2015-01" db="EMBL/GenBank/DDBJ databases">
        <title>Evolutionary Origins and Diversification of the Mycorrhizal Mutualists.</title>
        <authorList>
            <consortium name="DOE Joint Genome Institute"/>
            <consortium name="Mycorrhizal Genomics Consortium"/>
            <person name="Kohler A."/>
            <person name="Kuo A."/>
            <person name="Nagy L.G."/>
            <person name="Floudas D."/>
            <person name="Copeland A."/>
            <person name="Barry K.W."/>
            <person name="Cichocki N."/>
            <person name="Veneault-Fourrey C."/>
            <person name="LaButti K."/>
            <person name="Lindquist E.A."/>
            <person name="Lipzen A."/>
            <person name="Lundell T."/>
            <person name="Morin E."/>
            <person name="Murat C."/>
            <person name="Riley R."/>
            <person name="Ohm R."/>
            <person name="Sun H."/>
            <person name="Tunlid A."/>
            <person name="Henrissat B."/>
            <person name="Grigoriev I.V."/>
            <person name="Hibbett D.S."/>
            <person name="Martin F."/>
        </authorList>
    </citation>
    <scope>NUCLEOTIDE SEQUENCE [LARGE SCALE GENOMIC DNA]</scope>
    <source>
        <strain evidence="3">LaAM-08-1</strain>
    </source>
</reference>
<dbReference type="EMBL" id="KN838787">
    <property type="protein sequence ID" value="KIJ94565.1"/>
    <property type="molecule type" value="Genomic_DNA"/>
</dbReference>
<evidence type="ECO:0000313" key="2">
    <source>
        <dbReference type="EMBL" id="KIJ94565.1"/>
    </source>
</evidence>
<reference evidence="2 3" key="1">
    <citation type="submission" date="2014-04" db="EMBL/GenBank/DDBJ databases">
        <authorList>
            <consortium name="DOE Joint Genome Institute"/>
            <person name="Kuo A."/>
            <person name="Kohler A."/>
            <person name="Nagy L.G."/>
            <person name="Floudas D."/>
            <person name="Copeland A."/>
            <person name="Barry K.W."/>
            <person name="Cichocki N."/>
            <person name="Veneault-Fourrey C."/>
            <person name="LaButti K."/>
            <person name="Lindquist E.A."/>
            <person name="Lipzen A."/>
            <person name="Lundell T."/>
            <person name="Morin E."/>
            <person name="Murat C."/>
            <person name="Sun H."/>
            <person name="Tunlid A."/>
            <person name="Henrissat B."/>
            <person name="Grigoriev I.V."/>
            <person name="Hibbett D.S."/>
            <person name="Martin F."/>
            <person name="Nordberg H.P."/>
            <person name="Cantor M.N."/>
            <person name="Hua S.X."/>
        </authorList>
    </citation>
    <scope>NUCLEOTIDE SEQUENCE [LARGE SCALE GENOMIC DNA]</scope>
    <source>
        <strain evidence="2 3">LaAM-08-1</strain>
    </source>
</reference>
<feature type="compositionally biased region" description="Polar residues" evidence="1">
    <location>
        <begin position="17"/>
        <end position="45"/>
    </location>
</feature>